<protein>
    <submittedName>
        <fullName evidence="1">Uncharacterized protein</fullName>
    </submittedName>
</protein>
<dbReference type="AlphaFoldDB" id="A0AA88RV70"/>
<reference evidence="1" key="1">
    <citation type="submission" date="2022-12" db="EMBL/GenBank/DDBJ databases">
        <title>Draft genome assemblies for two species of Escallonia (Escalloniales).</title>
        <authorList>
            <person name="Chanderbali A."/>
            <person name="Dervinis C."/>
            <person name="Anghel I."/>
            <person name="Soltis D."/>
            <person name="Soltis P."/>
            <person name="Zapata F."/>
        </authorList>
    </citation>
    <scope>NUCLEOTIDE SEQUENCE</scope>
    <source>
        <strain evidence="1">UCBG92.1500</strain>
        <tissue evidence="1">Leaf</tissue>
    </source>
</reference>
<evidence type="ECO:0000313" key="1">
    <source>
        <dbReference type="EMBL" id="KAK2989975.1"/>
    </source>
</evidence>
<comment type="caution">
    <text evidence="1">The sequence shown here is derived from an EMBL/GenBank/DDBJ whole genome shotgun (WGS) entry which is preliminary data.</text>
</comment>
<name>A0AA88RV70_9ASTE</name>
<dbReference type="EMBL" id="JAVXUO010000682">
    <property type="protein sequence ID" value="KAK2989975.1"/>
    <property type="molecule type" value="Genomic_DNA"/>
</dbReference>
<dbReference type="Proteomes" id="UP001187471">
    <property type="component" value="Unassembled WGS sequence"/>
</dbReference>
<sequence length="115" mass="12449">MAPNTSTKYDLEKFDGSNNFSLWRMKMHAILIQQGIVGKKKPILRGDEGDGVACAPNPRWGVGALMAHITPIDTPSILLSEDSAADTYNFSGFPILGGTKIEGFAKCSFIAWKAC</sequence>
<proteinExistence type="predicted"/>
<accession>A0AA88RV70</accession>
<evidence type="ECO:0000313" key="2">
    <source>
        <dbReference type="Proteomes" id="UP001187471"/>
    </source>
</evidence>
<keyword evidence="2" id="KW-1185">Reference proteome</keyword>
<gene>
    <name evidence="1" type="ORF">RJ640_004138</name>
</gene>
<organism evidence="1 2">
    <name type="scientific">Escallonia rubra</name>
    <dbReference type="NCBI Taxonomy" id="112253"/>
    <lineage>
        <taxon>Eukaryota</taxon>
        <taxon>Viridiplantae</taxon>
        <taxon>Streptophyta</taxon>
        <taxon>Embryophyta</taxon>
        <taxon>Tracheophyta</taxon>
        <taxon>Spermatophyta</taxon>
        <taxon>Magnoliopsida</taxon>
        <taxon>eudicotyledons</taxon>
        <taxon>Gunneridae</taxon>
        <taxon>Pentapetalae</taxon>
        <taxon>asterids</taxon>
        <taxon>campanulids</taxon>
        <taxon>Escalloniales</taxon>
        <taxon>Escalloniaceae</taxon>
        <taxon>Escallonia</taxon>
    </lineage>
</organism>